<dbReference type="GO" id="GO:0016787">
    <property type="term" value="F:hydrolase activity"/>
    <property type="evidence" value="ECO:0007669"/>
    <property type="project" value="InterPro"/>
</dbReference>
<accession>A0A6M3M2W3</accession>
<dbReference type="InterPro" id="IPR004843">
    <property type="entry name" value="Calcineurin-like_PHP"/>
</dbReference>
<dbReference type="EMBL" id="MT143588">
    <property type="protein sequence ID" value="QJA98532.1"/>
    <property type="molecule type" value="Genomic_DNA"/>
</dbReference>
<dbReference type="SUPFAM" id="SSF56300">
    <property type="entry name" value="Metallo-dependent phosphatases"/>
    <property type="match status" value="1"/>
</dbReference>
<dbReference type="AlphaFoldDB" id="A0A6M3M2W3"/>
<dbReference type="PANTHER" id="PTHR30337">
    <property type="entry name" value="COMPONENT OF ATP-DEPENDENT DSDNA EXONUCLEASE"/>
    <property type="match status" value="1"/>
</dbReference>
<evidence type="ECO:0000313" key="2">
    <source>
        <dbReference type="EMBL" id="QJA58631.1"/>
    </source>
</evidence>
<dbReference type="Gene3D" id="3.60.21.10">
    <property type="match status" value="1"/>
</dbReference>
<dbReference type="EMBL" id="MT143750">
    <property type="protein sequence ID" value="QJB01987.1"/>
    <property type="molecule type" value="Genomic_DNA"/>
</dbReference>
<evidence type="ECO:0000313" key="3">
    <source>
        <dbReference type="EMBL" id="QJA73065.1"/>
    </source>
</evidence>
<feature type="domain" description="Calcineurin-like phosphoesterase" evidence="1">
    <location>
        <begin position="1"/>
        <end position="188"/>
    </location>
</feature>
<evidence type="ECO:0000313" key="4">
    <source>
        <dbReference type="EMBL" id="QJA98532.1"/>
    </source>
</evidence>
<dbReference type="InterPro" id="IPR029052">
    <property type="entry name" value="Metallo-depent_PP-like"/>
</dbReference>
<organism evidence="5">
    <name type="scientific">viral metagenome</name>
    <dbReference type="NCBI Taxonomy" id="1070528"/>
    <lineage>
        <taxon>unclassified sequences</taxon>
        <taxon>metagenomes</taxon>
        <taxon>organismal metagenomes</taxon>
    </lineage>
</organism>
<protein>
    <submittedName>
        <fullName evidence="5">Putative calcineurin-like phosphoesterase</fullName>
    </submittedName>
</protein>
<evidence type="ECO:0000313" key="5">
    <source>
        <dbReference type="EMBL" id="QJB01987.1"/>
    </source>
</evidence>
<proteinExistence type="predicted"/>
<dbReference type="PANTHER" id="PTHR30337:SF0">
    <property type="entry name" value="NUCLEASE SBCCD SUBUNIT D"/>
    <property type="match status" value="1"/>
</dbReference>
<sequence length="306" mass="35182">MNILCLGDFHLTSDRPVNRVDDWWGTVKGKLQFVLDTAKQVKASVIIAPGDFTDSPSLPYSTYSSILSILQDYLNPNLIMLSCFGQHDMRYRTKENSALRALETALTPDFQIIEANEEICIDNTLFYGTSYGEEVQDFSEDTRFKVMIVHKMIIEEKLWSTQTGYETSTVFIRRHPYNLIVCGDNHQPFTAETKGGRVLINCGAMLRNSIDLIDHKPFVVLFDTNTKKYEKIYIPIKEGTEVFQMDTIEKTKERDKNLETFILGLSENKSTDLTFEDNLRQYIEENKVDSAVSTIIFDSMRNKKES</sequence>
<dbReference type="InterPro" id="IPR050535">
    <property type="entry name" value="DNA_Repair-Maintenance_Comp"/>
</dbReference>
<dbReference type="Pfam" id="PF00149">
    <property type="entry name" value="Metallophos"/>
    <property type="match status" value="1"/>
</dbReference>
<reference evidence="5" key="1">
    <citation type="submission" date="2020-03" db="EMBL/GenBank/DDBJ databases">
        <title>The deep terrestrial virosphere.</title>
        <authorList>
            <person name="Holmfeldt K."/>
            <person name="Nilsson E."/>
            <person name="Simone D."/>
            <person name="Lopez-Fernandez M."/>
            <person name="Wu X."/>
            <person name="de Brujin I."/>
            <person name="Lundin D."/>
            <person name="Andersson A."/>
            <person name="Bertilsson S."/>
            <person name="Dopson M."/>
        </authorList>
    </citation>
    <scope>NUCLEOTIDE SEQUENCE</scope>
    <source>
        <strain evidence="4">MM171A01705</strain>
        <strain evidence="5">MM171B01597</strain>
        <strain evidence="3">MM415A02499</strain>
        <strain evidence="2">MM415B01433</strain>
    </source>
</reference>
<gene>
    <name evidence="4" type="ORF">MM171A01705_0009</name>
    <name evidence="5" type="ORF">MM171B01597_0002</name>
    <name evidence="3" type="ORF">MM415A02499_0010</name>
    <name evidence="2" type="ORF">MM415B01433_0022</name>
</gene>
<evidence type="ECO:0000259" key="1">
    <source>
        <dbReference type="Pfam" id="PF00149"/>
    </source>
</evidence>
<name>A0A6M3M2W3_9ZZZZ</name>
<dbReference type="EMBL" id="MT141999">
    <property type="protein sequence ID" value="QJA73065.1"/>
    <property type="molecule type" value="Genomic_DNA"/>
</dbReference>
<dbReference type="EMBL" id="MT141332">
    <property type="protein sequence ID" value="QJA58631.1"/>
    <property type="molecule type" value="Genomic_DNA"/>
</dbReference>